<keyword evidence="3" id="KW-1185">Reference proteome</keyword>
<name>A0A2I0TX71_LIMLA</name>
<feature type="region of interest" description="Disordered" evidence="1">
    <location>
        <begin position="1"/>
        <end position="25"/>
    </location>
</feature>
<accession>A0A2I0TX71</accession>
<sequence>MSEPETEDFPAGLLDRQGATQSKTSMCQKDKVSITFPQARQKLIFGENFAKKDAMNSSELWYSTVSHDVKHEASVINTDNQTEYTLVNVPKGKENTVRTEEHSEYDYVLIT</sequence>
<evidence type="ECO:0000313" key="3">
    <source>
        <dbReference type="Proteomes" id="UP000233556"/>
    </source>
</evidence>
<reference evidence="3" key="2">
    <citation type="submission" date="2017-12" db="EMBL/GenBank/DDBJ databases">
        <title>Genome sequence of the Bar-tailed Godwit (Limosa lapponica baueri).</title>
        <authorList>
            <person name="Lima N.C.B."/>
            <person name="Parody-Merino A.M."/>
            <person name="Battley P.F."/>
            <person name="Fidler A.E."/>
            <person name="Prosdocimi F."/>
        </authorList>
    </citation>
    <scope>NUCLEOTIDE SEQUENCE [LARGE SCALE GENOMIC DNA]</scope>
</reference>
<dbReference type="AlphaFoldDB" id="A0A2I0TX71"/>
<dbReference type="OrthoDB" id="9218701at2759"/>
<gene>
    <name evidence="2" type="ORF">llap_11274</name>
</gene>
<proteinExistence type="predicted"/>
<organism evidence="2 3">
    <name type="scientific">Limosa lapponica baueri</name>
    <dbReference type="NCBI Taxonomy" id="1758121"/>
    <lineage>
        <taxon>Eukaryota</taxon>
        <taxon>Metazoa</taxon>
        <taxon>Chordata</taxon>
        <taxon>Craniata</taxon>
        <taxon>Vertebrata</taxon>
        <taxon>Euteleostomi</taxon>
        <taxon>Archelosauria</taxon>
        <taxon>Archosauria</taxon>
        <taxon>Dinosauria</taxon>
        <taxon>Saurischia</taxon>
        <taxon>Theropoda</taxon>
        <taxon>Coelurosauria</taxon>
        <taxon>Aves</taxon>
        <taxon>Neognathae</taxon>
        <taxon>Neoaves</taxon>
        <taxon>Charadriiformes</taxon>
        <taxon>Scolopacidae</taxon>
        <taxon>Limosa</taxon>
    </lineage>
</organism>
<protein>
    <submittedName>
        <fullName evidence="2">Uncharacterized protein</fullName>
    </submittedName>
</protein>
<evidence type="ECO:0000313" key="2">
    <source>
        <dbReference type="EMBL" id="PKU38425.1"/>
    </source>
</evidence>
<dbReference type="EMBL" id="KZ506749">
    <property type="protein sequence ID" value="PKU38425.1"/>
    <property type="molecule type" value="Genomic_DNA"/>
</dbReference>
<dbReference type="Proteomes" id="UP000233556">
    <property type="component" value="Unassembled WGS sequence"/>
</dbReference>
<reference evidence="3" key="1">
    <citation type="submission" date="2017-11" db="EMBL/GenBank/DDBJ databases">
        <authorList>
            <person name="Lima N.C."/>
            <person name="Parody-Merino A.M."/>
            <person name="Battley P.F."/>
            <person name="Fidler A.E."/>
            <person name="Prosdocimi F."/>
        </authorList>
    </citation>
    <scope>NUCLEOTIDE SEQUENCE [LARGE SCALE GENOMIC DNA]</scope>
</reference>
<evidence type="ECO:0000256" key="1">
    <source>
        <dbReference type="SAM" id="MobiDB-lite"/>
    </source>
</evidence>